<dbReference type="EMBL" id="AP012338">
    <property type="protein sequence ID" value="BAM05258.1"/>
    <property type="molecule type" value="Genomic_DNA"/>
</dbReference>
<dbReference type="InterPro" id="IPR030389">
    <property type="entry name" value="G_FEOB_dom"/>
</dbReference>
<evidence type="ECO:0000313" key="3">
    <source>
        <dbReference type="EMBL" id="BAM05258.1"/>
    </source>
</evidence>
<dbReference type="PROSITE" id="PS51711">
    <property type="entry name" value="G_FEOB"/>
    <property type="match status" value="1"/>
</dbReference>
<feature type="transmembrane region" description="Helical" evidence="1">
    <location>
        <begin position="480"/>
        <end position="499"/>
    </location>
</feature>
<feature type="transmembrane region" description="Helical" evidence="1">
    <location>
        <begin position="250"/>
        <end position="273"/>
    </location>
</feature>
<dbReference type="InterPro" id="IPR011642">
    <property type="entry name" value="Gate_dom"/>
</dbReference>
<dbReference type="PANTHER" id="PTHR43185:SF1">
    <property type="entry name" value="FE(2+) TRANSPORTER FEOB"/>
    <property type="match status" value="1"/>
</dbReference>
<dbReference type="AlphaFoldDB" id="I0IJ20"/>
<proteinExistence type="predicted"/>
<dbReference type="InterPro" id="IPR050860">
    <property type="entry name" value="FeoB_GTPase"/>
</dbReference>
<dbReference type="Gene3D" id="3.40.50.300">
    <property type="entry name" value="P-loop containing nucleotide triphosphate hydrolases"/>
    <property type="match status" value="1"/>
</dbReference>
<feature type="transmembrane region" description="Helical" evidence="1">
    <location>
        <begin position="651"/>
        <end position="677"/>
    </location>
</feature>
<dbReference type="GO" id="GO:0005886">
    <property type="term" value="C:plasma membrane"/>
    <property type="evidence" value="ECO:0007669"/>
    <property type="project" value="TreeGrafter"/>
</dbReference>
<dbReference type="InterPro" id="IPR011640">
    <property type="entry name" value="Fe2_transport_prot_B_C"/>
</dbReference>
<dbReference type="PANTHER" id="PTHR43185">
    <property type="entry name" value="FERROUS IRON TRANSPORT PROTEIN B"/>
    <property type="match status" value="1"/>
</dbReference>
<dbReference type="Pfam" id="PF07664">
    <property type="entry name" value="FeoB_C"/>
    <property type="match status" value="1"/>
</dbReference>
<name>I0IJ20_PHYMF</name>
<accession>I0IJ20</accession>
<sequence>MSTLSLPVVEPPGQAPPRSGVRHVALVGNPNAGKTTLFNALTGLRAKTSNFPGTTVERRLGSVELDAGRVTLIDLPGMYALDAVTPEEKVARAVLLGERDPQRRPQAVVMVLDATNLDRNLFLASQVLPLGLPTVAALTLCDAAERAGIEIDEGKLSAELGCEVVRVNARAAGRRRSVEGLTAALDRLLENPAAPKLSAALGGCGTCEGCPFSARFDWAEGVGGACASRPREAHGKTTERIDAVLTRPGVGVAAFFAVMLAVFWMIFSIASYPMDAIDWGFATAGEIVGSVLPSGGLWDDLQSLVVDGVIGGVGGMLIFLPQICILFFFLALLEDSGYMARAAFVMDRLMQRVGLPGRAFVPLLSAHACAIPAVMAARVIPDRRDRLVTILIAPLMSCSARVPVYALVVSLLFANRPWLASLTFAGAYALGVVVALGMALVFKRTILRGETQPTVIELPNYRWPSLRNALLSTYSRAKMFVVKAGTVILLISVGLWFAATYPKGGPAPEAVELTRQAEVAEAAGAPEAAEGLLADAEHAQAQSDLDHSIAGIAGNLVEPVFRPLGFDERISIGVLTSFAAREVIVSTLAVLYGVGEDGAEGDSLRGALLDSRRADGTPVFTIATCLSLLVFYVLAMQCLPTQAVTAKETGSWWWATLQFAYMSVLAYGFAFVTYQVASAFA</sequence>
<gene>
    <name evidence="3" type="primary">feoB</name>
    <name evidence="3" type="ordered locus">PSMK_30990</name>
</gene>
<dbReference type="Pfam" id="PF02421">
    <property type="entry name" value="FeoB_N"/>
    <property type="match status" value="1"/>
</dbReference>
<dbReference type="RefSeq" id="WP_014438462.1">
    <property type="nucleotide sequence ID" value="NC_017080.1"/>
</dbReference>
<dbReference type="STRING" id="1142394.PSMK_30990"/>
<dbReference type="InterPro" id="IPR006073">
    <property type="entry name" value="GTP-bd"/>
</dbReference>
<dbReference type="PRINTS" id="PR00326">
    <property type="entry name" value="GTP1OBG"/>
</dbReference>
<evidence type="ECO:0000256" key="1">
    <source>
        <dbReference type="SAM" id="Phobius"/>
    </source>
</evidence>
<keyword evidence="1" id="KW-1133">Transmembrane helix</keyword>
<evidence type="ECO:0000259" key="2">
    <source>
        <dbReference type="PROSITE" id="PS51711"/>
    </source>
</evidence>
<dbReference type="Pfam" id="PF07670">
    <property type="entry name" value="Gate"/>
    <property type="match status" value="2"/>
</dbReference>
<keyword evidence="1" id="KW-0472">Membrane</keyword>
<reference evidence="3 4" key="1">
    <citation type="submission" date="2012-02" db="EMBL/GenBank/DDBJ databases">
        <title>Complete genome sequence of Phycisphaera mikurensis NBRC 102666.</title>
        <authorList>
            <person name="Ankai A."/>
            <person name="Hosoyama A."/>
            <person name="Terui Y."/>
            <person name="Sekine M."/>
            <person name="Fukai R."/>
            <person name="Kato Y."/>
            <person name="Nakamura S."/>
            <person name="Yamada-Narita S."/>
            <person name="Kawakoshi A."/>
            <person name="Fukunaga Y."/>
            <person name="Yamazaki S."/>
            <person name="Fujita N."/>
        </authorList>
    </citation>
    <scope>NUCLEOTIDE SEQUENCE [LARGE SCALE GENOMIC DNA]</scope>
    <source>
        <strain evidence="4">NBRC 102666 / KCTC 22515 / FYK2301M01</strain>
    </source>
</reference>
<dbReference type="KEGG" id="phm:PSMK_30990"/>
<dbReference type="HOGENOM" id="CLU_013350_3_0_0"/>
<dbReference type="OrthoDB" id="9809127at2"/>
<dbReference type="CDD" id="cd01879">
    <property type="entry name" value="FeoB"/>
    <property type="match status" value="1"/>
</dbReference>
<feature type="transmembrane region" description="Helical" evidence="1">
    <location>
        <begin position="619"/>
        <end position="639"/>
    </location>
</feature>
<evidence type="ECO:0000313" key="4">
    <source>
        <dbReference type="Proteomes" id="UP000007881"/>
    </source>
</evidence>
<dbReference type="InterPro" id="IPR027417">
    <property type="entry name" value="P-loop_NTPase"/>
</dbReference>
<dbReference type="eggNOG" id="COG0370">
    <property type="taxonomic scope" value="Bacteria"/>
</dbReference>
<feature type="transmembrane region" description="Helical" evidence="1">
    <location>
        <begin position="387"/>
        <end position="413"/>
    </location>
</feature>
<dbReference type="GO" id="GO:0015093">
    <property type="term" value="F:ferrous iron transmembrane transporter activity"/>
    <property type="evidence" value="ECO:0007669"/>
    <property type="project" value="InterPro"/>
</dbReference>
<feature type="domain" description="FeoB-type G" evidence="2">
    <location>
        <begin position="21"/>
        <end position="191"/>
    </location>
</feature>
<organism evidence="3 4">
    <name type="scientific">Phycisphaera mikurensis (strain NBRC 102666 / KCTC 22515 / FYK2301M01)</name>
    <dbReference type="NCBI Taxonomy" id="1142394"/>
    <lineage>
        <taxon>Bacteria</taxon>
        <taxon>Pseudomonadati</taxon>
        <taxon>Planctomycetota</taxon>
        <taxon>Phycisphaerae</taxon>
        <taxon>Phycisphaerales</taxon>
        <taxon>Phycisphaeraceae</taxon>
        <taxon>Phycisphaera</taxon>
    </lineage>
</organism>
<keyword evidence="4" id="KW-1185">Reference proteome</keyword>
<dbReference type="GO" id="GO:0005525">
    <property type="term" value="F:GTP binding"/>
    <property type="evidence" value="ECO:0007669"/>
    <property type="project" value="InterPro"/>
</dbReference>
<protein>
    <submittedName>
        <fullName evidence="3">Ferrous iron transport protein B</fullName>
    </submittedName>
</protein>
<dbReference type="Proteomes" id="UP000007881">
    <property type="component" value="Chromosome"/>
</dbReference>
<dbReference type="PATRIC" id="fig|1142394.8.peg.3205"/>
<dbReference type="SUPFAM" id="SSF52540">
    <property type="entry name" value="P-loop containing nucleoside triphosphate hydrolases"/>
    <property type="match status" value="1"/>
</dbReference>
<keyword evidence="1" id="KW-0812">Transmembrane</keyword>
<feature type="transmembrane region" description="Helical" evidence="1">
    <location>
        <begin position="279"/>
        <end position="298"/>
    </location>
</feature>
<feature type="transmembrane region" description="Helical" evidence="1">
    <location>
        <begin position="310"/>
        <end position="333"/>
    </location>
</feature>
<feature type="transmembrane region" description="Helical" evidence="1">
    <location>
        <begin position="419"/>
        <end position="442"/>
    </location>
</feature>